<sequence>MRGYRVPALVVVCGLLLLAVISARGLTAIPTDPRDPERVEAPTTTRDLPTSTETFRPPKDIPADSGAAETAAVLTLSVVVLLIVAGLALLVLRALPRRRPAPAPAGEPVSGEVVRTRLREAAELAHHHLTTRRADTPPDDAVIAAWLALEKAAEHEGAVRGPSQTSTEFTALLLATLTPDETALNHLRTLYQRARFSPTPTLTPDDVDAAGRALEQVLHDLRTPT</sequence>
<dbReference type="Proteomes" id="UP000185696">
    <property type="component" value="Unassembled WGS sequence"/>
</dbReference>
<accession>A0A7Z0WMM9</accession>
<dbReference type="OrthoDB" id="5198230at2"/>
<name>A0A7Z0WMM9_9PSEU</name>
<keyword evidence="2" id="KW-0812">Transmembrane</keyword>
<dbReference type="InterPro" id="IPR025403">
    <property type="entry name" value="TgpA-like_C"/>
</dbReference>
<protein>
    <recommendedName>
        <fullName evidence="3">Protein-glutamine gamma-glutamyltransferase-like C-terminal domain-containing protein</fullName>
    </recommendedName>
</protein>
<keyword evidence="2" id="KW-1133">Transmembrane helix</keyword>
<evidence type="ECO:0000256" key="1">
    <source>
        <dbReference type="SAM" id="MobiDB-lite"/>
    </source>
</evidence>
<feature type="compositionally biased region" description="Polar residues" evidence="1">
    <location>
        <begin position="42"/>
        <end position="54"/>
    </location>
</feature>
<dbReference type="RefSeq" id="WP_075133215.1">
    <property type="nucleotide sequence ID" value="NZ_MSIF01000005.1"/>
</dbReference>
<gene>
    <name evidence="4" type="ORF">BLA60_13685</name>
</gene>
<feature type="domain" description="Protein-glutamine gamma-glutamyltransferase-like C-terminal" evidence="3">
    <location>
        <begin position="145"/>
        <end position="215"/>
    </location>
</feature>
<proteinExistence type="predicted"/>
<organism evidence="4 5">
    <name type="scientific">Actinophytocola xinjiangensis</name>
    <dbReference type="NCBI Taxonomy" id="485602"/>
    <lineage>
        <taxon>Bacteria</taxon>
        <taxon>Bacillati</taxon>
        <taxon>Actinomycetota</taxon>
        <taxon>Actinomycetes</taxon>
        <taxon>Pseudonocardiales</taxon>
        <taxon>Pseudonocardiaceae</taxon>
    </lineage>
</organism>
<reference evidence="4 5" key="1">
    <citation type="submission" date="2016-12" db="EMBL/GenBank/DDBJ databases">
        <title>The draft genome sequence of Actinophytocola xinjiangensis.</title>
        <authorList>
            <person name="Wang W."/>
            <person name="Yuan L."/>
        </authorList>
    </citation>
    <scope>NUCLEOTIDE SEQUENCE [LARGE SCALE GENOMIC DNA]</scope>
    <source>
        <strain evidence="4 5">CGMCC 4.4663</strain>
    </source>
</reference>
<keyword evidence="2" id="KW-0472">Membrane</keyword>
<evidence type="ECO:0000259" key="3">
    <source>
        <dbReference type="Pfam" id="PF13559"/>
    </source>
</evidence>
<evidence type="ECO:0000256" key="2">
    <source>
        <dbReference type="SAM" id="Phobius"/>
    </source>
</evidence>
<keyword evidence="5" id="KW-1185">Reference proteome</keyword>
<dbReference type="EMBL" id="MSIF01000005">
    <property type="protein sequence ID" value="OLF11053.1"/>
    <property type="molecule type" value="Genomic_DNA"/>
</dbReference>
<evidence type="ECO:0000313" key="5">
    <source>
        <dbReference type="Proteomes" id="UP000185696"/>
    </source>
</evidence>
<evidence type="ECO:0000313" key="4">
    <source>
        <dbReference type="EMBL" id="OLF11053.1"/>
    </source>
</evidence>
<comment type="caution">
    <text evidence="4">The sequence shown here is derived from an EMBL/GenBank/DDBJ whole genome shotgun (WGS) entry which is preliminary data.</text>
</comment>
<feature type="region of interest" description="Disordered" evidence="1">
    <location>
        <begin position="31"/>
        <end position="64"/>
    </location>
</feature>
<feature type="transmembrane region" description="Helical" evidence="2">
    <location>
        <begin position="71"/>
        <end position="92"/>
    </location>
</feature>
<dbReference type="Pfam" id="PF13559">
    <property type="entry name" value="DUF4129"/>
    <property type="match status" value="1"/>
</dbReference>
<dbReference type="AlphaFoldDB" id="A0A7Z0WMM9"/>